<keyword evidence="7" id="KW-1015">Disulfide bond</keyword>
<evidence type="ECO:0000256" key="5">
    <source>
        <dbReference type="ARBA" id="ARBA00022734"/>
    </source>
</evidence>
<proteinExistence type="inferred from homology"/>
<comment type="similarity">
    <text evidence="2">Belongs to the fucolectin family.</text>
</comment>
<dbReference type="GO" id="GO:0046872">
    <property type="term" value="F:metal ion binding"/>
    <property type="evidence" value="ECO:0007669"/>
    <property type="project" value="UniProtKB-KW"/>
</dbReference>
<evidence type="ECO:0000256" key="4">
    <source>
        <dbReference type="ARBA" id="ARBA00022723"/>
    </source>
</evidence>
<dbReference type="InterPro" id="IPR006585">
    <property type="entry name" value="FTP1"/>
</dbReference>
<dbReference type="GO" id="GO:0042806">
    <property type="term" value="F:fucose binding"/>
    <property type="evidence" value="ECO:0007669"/>
    <property type="project" value="UniProtKB-ARBA"/>
</dbReference>
<gene>
    <name evidence="11" type="primary">LOC105907303</name>
</gene>
<dbReference type="GO" id="GO:0010185">
    <property type="term" value="P:regulation of cellular defense response"/>
    <property type="evidence" value="ECO:0007669"/>
    <property type="project" value="UniProtKB-ARBA"/>
</dbReference>
<keyword evidence="8" id="KW-0732">Signal</keyword>
<accession>A0A6P8FH11</accession>
<protein>
    <submittedName>
        <fullName evidence="11">Uncharacterized protein LOC105907303</fullName>
    </submittedName>
</protein>
<dbReference type="OrthoDB" id="547680at2759"/>
<evidence type="ECO:0000313" key="11">
    <source>
        <dbReference type="RefSeq" id="XP_031422956.1"/>
    </source>
</evidence>
<dbReference type="GeneID" id="105907303"/>
<reference evidence="11" key="1">
    <citation type="submission" date="2025-08" db="UniProtKB">
        <authorList>
            <consortium name="RefSeq"/>
        </authorList>
    </citation>
    <scope>IDENTIFICATION</scope>
</reference>
<feature type="domain" description="F5/8 type C" evidence="9">
    <location>
        <begin position="12"/>
        <end position="166"/>
    </location>
</feature>
<dbReference type="InterPro" id="IPR000421">
    <property type="entry name" value="FA58C"/>
</dbReference>
<dbReference type="InterPro" id="IPR008979">
    <property type="entry name" value="Galactose-bd-like_sf"/>
</dbReference>
<feature type="chain" id="PRO_5028145762" evidence="8">
    <location>
        <begin position="24"/>
        <end position="468"/>
    </location>
</feature>
<dbReference type="Proteomes" id="UP000515152">
    <property type="component" value="Chromosome 5"/>
</dbReference>
<sequence>MAIPTLLQKTVVLLLSLAVATSAVHLTGNLALDAPSFQSSTYGGLAEHAVDGRPDTLYESGSCTHTKTQTNPWWRVDLSRPYNITTVTITNRGDCCEQRINGAQIHIGNSLENDGNNNTLASLVESIGRGQSKSFRFDPLEGRYVNIFLPGEHKTLTLCEVNVFAGDEENLALLRQVTQSSTFEAQGLSKFAVDGDRNPNYHGKGCAHSAKEDNPWWRVDLLKSYEITRVTITNRGDCCSDRIRGAEIHIGDSLDNHGNSNTLAAVVQSITPGATKSFDFKPTRGRYVNVFLPGQGTYLMLCEVEVYAIVIVDRNVAPRGRATQSSLILGEMSSFGHALNAIDGNPNPDLRKGSCSMTDRETDPWWRVDLHERYRVSSVTLTNPKTGSPKGLNGVHIRIGDSTNAKENPLCAKVTFVPLGETVRFDCTEAKEGQFVTVVQLGQERSLSLCEVEVFGTPVITYQSNRDT</sequence>
<dbReference type="InterPro" id="IPR051941">
    <property type="entry name" value="BG_Antigen-Binding_Lectin"/>
</dbReference>
<name>A0A6P8FH11_CLUHA</name>
<evidence type="ECO:0000256" key="7">
    <source>
        <dbReference type="ARBA" id="ARBA00023157"/>
    </source>
</evidence>
<dbReference type="KEGG" id="char:105907303"/>
<feature type="signal peptide" evidence="8">
    <location>
        <begin position="1"/>
        <end position="23"/>
    </location>
</feature>
<evidence type="ECO:0000256" key="2">
    <source>
        <dbReference type="ARBA" id="ARBA00010147"/>
    </source>
</evidence>
<dbReference type="Gene3D" id="2.60.120.260">
    <property type="entry name" value="Galactose-binding domain-like"/>
    <property type="match status" value="3"/>
</dbReference>
<dbReference type="PANTHER" id="PTHR45713">
    <property type="entry name" value="FTP DOMAIN-CONTAINING PROTEIN"/>
    <property type="match status" value="1"/>
</dbReference>
<evidence type="ECO:0000256" key="3">
    <source>
        <dbReference type="ARBA" id="ARBA00011233"/>
    </source>
</evidence>
<evidence type="ECO:0000256" key="6">
    <source>
        <dbReference type="ARBA" id="ARBA00022837"/>
    </source>
</evidence>
<evidence type="ECO:0000313" key="10">
    <source>
        <dbReference type="Proteomes" id="UP000515152"/>
    </source>
</evidence>
<comment type="function">
    <text evidence="1">Acts as a defensive agent. Recognizes blood group fucosylated oligosaccharides including A, B, H and Lewis B-type antigens. Does not recognize Lewis A antigen and has low affinity for monovalent haptens.</text>
</comment>
<keyword evidence="5" id="KW-0430">Lectin</keyword>
<evidence type="ECO:0000256" key="8">
    <source>
        <dbReference type="SAM" id="SignalP"/>
    </source>
</evidence>
<dbReference type="PANTHER" id="PTHR45713:SF6">
    <property type="entry name" value="F5_8 TYPE C DOMAIN-CONTAINING PROTEIN"/>
    <property type="match status" value="1"/>
</dbReference>
<evidence type="ECO:0000259" key="9">
    <source>
        <dbReference type="PROSITE" id="PS50022"/>
    </source>
</evidence>
<comment type="subunit">
    <text evidence="3">Homotrimer.</text>
</comment>
<dbReference type="AlphaFoldDB" id="A0A6P8FH11"/>
<dbReference type="Pfam" id="PF22633">
    <property type="entry name" value="F5_F8_type_C_2"/>
    <property type="match status" value="3"/>
</dbReference>
<dbReference type="SMART" id="SM00607">
    <property type="entry name" value="FTP"/>
    <property type="match status" value="3"/>
</dbReference>
<dbReference type="RefSeq" id="XP_031422956.1">
    <property type="nucleotide sequence ID" value="XM_031567096.2"/>
</dbReference>
<evidence type="ECO:0000256" key="1">
    <source>
        <dbReference type="ARBA" id="ARBA00002219"/>
    </source>
</evidence>
<dbReference type="PROSITE" id="PS50022">
    <property type="entry name" value="FA58C_3"/>
    <property type="match status" value="1"/>
</dbReference>
<dbReference type="SUPFAM" id="SSF49785">
    <property type="entry name" value="Galactose-binding domain-like"/>
    <property type="match status" value="3"/>
</dbReference>
<organism evidence="10 11">
    <name type="scientific">Clupea harengus</name>
    <name type="common">Atlantic herring</name>
    <dbReference type="NCBI Taxonomy" id="7950"/>
    <lineage>
        <taxon>Eukaryota</taxon>
        <taxon>Metazoa</taxon>
        <taxon>Chordata</taxon>
        <taxon>Craniata</taxon>
        <taxon>Vertebrata</taxon>
        <taxon>Euteleostomi</taxon>
        <taxon>Actinopterygii</taxon>
        <taxon>Neopterygii</taxon>
        <taxon>Teleostei</taxon>
        <taxon>Clupei</taxon>
        <taxon>Clupeiformes</taxon>
        <taxon>Clupeoidei</taxon>
        <taxon>Clupeidae</taxon>
        <taxon>Clupea</taxon>
    </lineage>
</organism>
<keyword evidence="6" id="KW-0106">Calcium</keyword>
<keyword evidence="4" id="KW-0479">Metal-binding</keyword>
<dbReference type="GO" id="GO:0001868">
    <property type="term" value="P:regulation of complement activation, lectin pathway"/>
    <property type="evidence" value="ECO:0007669"/>
    <property type="project" value="UniProtKB-ARBA"/>
</dbReference>
<keyword evidence="10" id="KW-1185">Reference proteome</keyword>